<dbReference type="PRINTS" id="PR00723">
    <property type="entry name" value="SUBTILISIN"/>
</dbReference>
<dbReference type="Gene3D" id="3.40.50.200">
    <property type="entry name" value="Peptidase S8/S53 domain"/>
    <property type="match status" value="1"/>
</dbReference>
<dbReference type="CDD" id="cd04852">
    <property type="entry name" value="Peptidases_S8_3"/>
    <property type="match status" value="1"/>
</dbReference>
<evidence type="ECO:0000256" key="2">
    <source>
        <dbReference type="ARBA" id="ARBA00022670"/>
    </source>
</evidence>
<comment type="caution">
    <text evidence="12">The sequence shown here is derived from an EMBL/GenBank/DDBJ whole genome shotgun (WGS) entry which is preliminary data.</text>
</comment>
<dbReference type="Gene3D" id="2.60.40.2310">
    <property type="match status" value="1"/>
</dbReference>
<feature type="active site" description="Charge relay system" evidence="5 6">
    <location>
        <position position="261"/>
    </location>
</feature>
<feature type="active site" description="Charge relay system" evidence="5 6">
    <location>
        <position position="187"/>
    </location>
</feature>
<dbReference type="InterPro" id="IPR041469">
    <property type="entry name" value="Subtilisin-like_FN3"/>
</dbReference>
<feature type="chain" id="PRO_5020854172" evidence="7">
    <location>
        <begin position="32"/>
        <end position="998"/>
    </location>
</feature>
<dbReference type="InterPro" id="IPR034197">
    <property type="entry name" value="Peptidases_S8_3"/>
</dbReference>
<dbReference type="InterPro" id="IPR010259">
    <property type="entry name" value="S8pro/Inhibitor_I9"/>
</dbReference>
<dbReference type="Pfam" id="PF00082">
    <property type="entry name" value="Peptidase_S8"/>
    <property type="match status" value="1"/>
</dbReference>
<evidence type="ECO:0000256" key="3">
    <source>
        <dbReference type="ARBA" id="ARBA00022801"/>
    </source>
</evidence>
<evidence type="ECO:0000256" key="1">
    <source>
        <dbReference type="ARBA" id="ARBA00011073"/>
    </source>
</evidence>
<dbReference type="InterPro" id="IPR045051">
    <property type="entry name" value="SBT"/>
</dbReference>
<keyword evidence="2 6" id="KW-0645">Protease</keyword>
<evidence type="ECO:0000256" key="5">
    <source>
        <dbReference type="PIRSR" id="PIRSR615500-1"/>
    </source>
</evidence>
<keyword evidence="3 6" id="KW-0378">Hydrolase</keyword>
<feature type="domain" description="Peptidase S8/S53" evidence="8">
    <location>
        <begin position="178"/>
        <end position="644"/>
    </location>
</feature>
<organism evidence="12 13">
    <name type="scientific">Kribbella albertanoniae</name>
    <dbReference type="NCBI Taxonomy" id="1266829"/>
    <lineage>
        <taxon>Bacteria</taxon>
        <taxon>Bacillati</taxon>
        <taxon>Actinomycetota</taxon>
        <taxon>Actinomycetes</taxon>
        <taxon>Propionibacteriales</taxon>
        <taxon>Kribbellaceae</taxon>
        <taxon>Kribbella</taxon>
    </lineage>
</organism>
<keyword evidence="7" id="KW-0732">Signal</keyword>
<comment type="similarity">
    <text evidence="1 6">Belongs to the peptidase S8 family.</text>
</comment>
<dbReference type="InterPro" id="IPR000209">
    <property type="entry name" value="Peptidase_S8/S53_dom"/>
</dbReference>
<dbReference type="Proteomes" id="UP000295075">
    <property type="component" value="Unassembled WGS sequence"/>
</dbReference>
<dbReference type="PROSITE" id="PS00138">
    <property type="entry name" value="SUBTILASE_SER"/>
    <property type="match status" value="1"/>
</dbReference>
<dbReference type="SUPFAM" id="SSF52025">
    <property type="entry name" value="PA domain"/>
    <property type="match status" value="1"/>
</dbReference>
<evidence type="ECO:0000256" key="4">
    <source>
        <dbReference type="ARBA" id="ARBA00022825"/>
    </source>
</evidence>
<dbReference type="Pfam" id="PF02225">
    <property type="entry name" value="PA"/>
    <property type="match status" value="1"/>
</dbReference>
<accession>A0A4R4Q3S3</accession>
<evidence type="ECO:0000259" key="9">
    <source>
        <dbReference type="Pfam" id="PF02225"/>
    </source>
</evidence>
<feature type="domain" description="Subtilisin-like protease fibronectin type-III" evidence="11">
    <location>
        <begin position="691"/>
        <end position="785"/>
    </location>
</feature>
<sequence>MEAPLSRRTPIILVSALAASLAGLPLVHAQAADSPSLPDPLVKESVTGSYVVQLDDAPVAEYDGDIAGLPATRVAAGSKLVKSAAPVLGYVQHLTRERDQVLKVAPDAKKLYDYNYTYSGFSAEMSYDDAVKLAKSSGVKSVEPSELQHQDTVDTPRFLGMSGKGGAWQQAGGIDKAGDGVIIGVIDSGFVPERPSFAPIKTTKASDALIAKKWKGTCQAGEEAPLVTCNNKVIGARYFDKGIGSRPIPDEFKSPRDFGGHGTHTASTAGGNYGVDMTVMGRDYGKGSGMAPQARLAIYKALWAVDAAGGGSGTDADIIAAIDTAVADGVDVINYSISGTGSTYVNATGLAFLRAAKAGVFVAVSAGNTGPGASTVGKTYPWVTTVANGTHDRDIQTTVTFGDGSKYTGAGIGAGVASTPVILAKDAGLAGANPTNLVLCQAGTLDPAKVTGKIVVCDRGVNARVDKSAQVKAAGGVGMILVNIVPGTLDSDLHTVPSVHLDDKATPGVKAYVSGTATPTATISAGTPVKVVAPKVAASSSRGPSPAGNGDLLKPDMMAPGTNVLAATTAFSAAGGEYAFMSGTSMSTPHVAGIAAVLKSKHPDWSPMAIKSALATTATAKDTSGKPIQNDSGTAATPFGYGAGQVQPKKATDPGLVYDSTYTDWAKFVCGSGEVAATHELCAGGKIDPSDLNYPTLAIGDLAGKQTITRTVKSVSKLPEVYFPKVEGVTGLKVTVSPKMLITLPGKTATYKVTIENAGAPLEQYSFGTLTWKSAFHSVSSTLAVKPLTVKAPVQVKGTGVSGSVQVPITAGYTGTLNTTAVGLTAATVGEAVIKTAGGVSFPATNPQVNDHVAKITVNIPAGTKYARFSTFDADYPAATDVDIYVYKTGTTAVLANSGGGSSEEEANLVAPAAGSYDVYLDYFAGADNQTVKLNHWALTTAEPNLTVTPAAQAVTTAAQATVTANWTGLTAGARYLGQLTYTDGGAGTGSTVLRVDS</sequence>
<evidence type="ECO:0000259" key="10">
    <source>
        <dbReference type="Pfam" id="PF05922"/>
    </source>
</evidence>
<dbReference type="SUPFAM" id="SSF52743">
    <property type="entry name" value="Subtilisin-like"/>
    <property type="match status" value="1"/>
</dbReference>
<dbReference type="Gene3D" id="3.30.70.80">
    <property type="entry name" value="Peptidase S8 propeptide/proteinase inhibitor I9"/>
    <property type="match status" value="1"/>
</dbReference>
<dbReference type="OrthoDB" id="614750at2"/>
<keyword evidence="4 6" id="KW-0720">Serine protease</keyword>
<name>A0A4R4Q3S3_9ACTN</name>
<keyword evidence="13" id="KW-1185">Reference proteome</keyword>
<dbReference type="InterPro" id="IPR023828">
    <property type="entry name" value="Peptidase_S8_Ser-AS"/>
</dbReference>
<evidence type="ECO:0000259" key="8">
    <source>
        <dbReference type="Pfam" id="PF00082"/>
    </source>
</evidence>
<dbReference type="InterPro" id="IPR015500">
    <property type="entry name" value="Peptidase_S8_subtilisin-rel"/>
</dbReference>
<evidence type="ECO:0000313" key="13">
    <source>
        <dbReference type="Proteomes" id="UP000295075"/>
    </source>
</evidence>
<dbReference type="GO" id="GO:0006508">
    <property type="term" value="P:proteolysis"/>
    <property type="evidence" value="ECO:0007669"/>
    <property type="project" value="UniProtKB-KW"/>
</dbReference>
<evidence type="ECO:0000256" key="7">
    <source>
        <dbReference type="SAM" id="SignalP"/>
    </source>
</evidence>
<evidence type="ECO:0000256" key="6">
    <source>
        <dbReference type="PROSITE-ProRule" id="PRU01240"/>
    </source>
</evidence>
<dbReference type="InterPro" id="IPR003137">
    <property type="entry name" value="PA_domain"/>
</dbReference>
<feature type="signal peptide" evidence="7">
    <location>
        <begin position="1"/>
        <end position="31"/>
    </location>
</feature>
<dbReference type="EMBL" id="SMKA01000056">
    <property type="protein sequence ID" value="TDC29674.1"/>
    <property type="molecule type" value="Genomic_DNA"/>
</dbReference>
<feature type="domain" description="PA" evidence="9">
    <location>
        <begin position="437"/>
        <end position="504"/>
    </location>
</feature>
<dbReference type="PANTHER" id="PTHR10795">
    <property type="entry name" value="PROPROTEIN CONVERTASE SUBTILISIN/KEXIN"/>
    <property type="match status" value="1"/>
</dbReference>
<feature type="active site" description="Charge relay system" evidence="5 6">
    <location>
        <position position="585"/>
    </location>
</feature>
<reference evidence="12 13" key="1">
    <citation type="submission" date="2019-03" db="EMBL/GenBank/DDBJ databases">
        <title>Draft genome sequences of novel Actinobacteria.</title>
        <authorList>
            <person name="Sahin N."/>
            <person name="Ay H."/>
            <person name="Saygin H."/>
        </authorList>
    </citation>
    <scope>NUCLEOTIDE SEQUENCE [LARGE SCALE GENOMIC DNA]</scope>
    <source>
        <strain evidence="12 13">JCM 30547</strain>
    </source>
</reference>
<dbReference type="AlphaFoldDB" id="A0A4R4Q3S3"/>
<evidence type="ECO:0000259" key="11">
    <source>
        <dbReference type="Pfam" id="PF17766"/>
    </source>
</evidence>
<evidence type="ECO:0000313" key="12">
    <source>
        <dbReference type="EMBL" id="TDC29674.1"/>
    </source>
</evidence>
<dbReference type="CDD" id="cd02120">
    <property type="entry name" value="PA_subtilisin_like"/>
    <property type="match status" value="1"/>
</dbReference>
<dbReference type="InterPro" id="IPR046450">
    <property type="entry name" value="PA_dom_sf"/>
</dbReference>
<dbReference type="Gene3D" id="3.50.30.30">
    <property type="match status" value="1"/>
</dbReference>
<dbReference type="Pfam" id="PF05922">
    <property type="entry name" value="Inhibitor_I9"/>
    <property type="match status" value="1"/>
</dbReference>
<protein>
    <submittedName>
        <fullName evidence="12">Protease-associated PA domain-containing protein</fullName>
    </submittedName>
</protein>
<proteinExistence type="inferred from homology"/>
<dbReference type="GO" id="GO:0004252">
    <property type="term" value="F:serine-type endopeptidase activity"/>
    <property type="evidence" value="ECO:0007669"/>
    <property type="project" value="UniProtKB-UniRule"/>
</dbReference>
<dbReference type="PROSITE" id="PS51892">
    <property type="entry name" value="SUBTILASE"/>
    <property type="match status" value="1"/>
</dbReference>
<dbReference type="InterPro" id="IPR036852">
    <property type="entry name" value="Peptidase_S8/S53_dom_sf"/>
</dbReference>
<gene>
    <name evidence="12" type="ORF">E1261_15195</name>
</gene>
<dbReference type="Pfam" id="PF17766">
    <property type="entry name" value="fn3_6"/>
    <property type="match status" value="1"/>
</dbReference>
<feature type="domain" description="Inhibitor I9" evidence="10">
    <location>
        <begin position="50"/>
        <end position="146"/>
    </location>
</feature>
<dbReference type="InterPro" id="IPR037045">
    <property type="entry name" value="S8pro/Inhibitor_I9_sf"/>
</dbReference>